<dbReference type="EMBL" id="MCFC01000093">
    <property type="protein sequence ID" value="ORY22431.1"/>
    <property type="molecule type" value="Genomic_DNA"/>
</dbReference>
<name>A0A1Y2AIN4_9TREE</name>
<evidence type="ECO:0000313" key="2">
    <source>
        <dbReference type="EMBL" id="ORY22431.1"/>
    </source>
</evidence>
<feature type="region of interest" description="Disordered" evidence="1">
    <location>
        <begin position="258"/>
        <end position="277"/>
    </location>
</feature>
<reference evidence="2 3" key="1">
    <citation type="submission" date="2016-07" db="EMBL/GenBank/DDBJ databases">
        <title>Pervasive Adenine N6-methylation of Active Genes in Fungi.</title>
        <authorList>
            <consortium name="DOE Joint Genome Institute"/>
            <person name="Mondo S.J."/>
            <person name="Dannebaum R.O."/>
            <person name="Kuo R.C."/>
            <person name="Labutti K."/>
            <person name="Haridas S."/>
            <person name="Kuo A."/>
            <person name="Salamov A."/>
            <person name="Ahrendt S.R."/>
            <person name="Lipzen A."/>
            <person name="Sullivan W."/>
            <person name="Andreopoulos W.B."/>
            <person name="Clum A."/>
            <person name="Lindquist E."/>
            <person name="Daum C."/>
            <person name="Ramamoorthy G.K."/>
            <person name="Gryganskyi A."/>
            <person name="Culley D."/>
            <person name="Magnuson J.K."/>
            <person name="James T.Y."/>
            <person name="O'Malley M.A."/>
            <person name="Stajich J.E."/>
            <person name="Spatafora J.W."/>
            <person name="Visel A."/>
            <person name="Grigoriev I.V."/>
        </authorList>
    </citation>
    <scope>NUCLEOTIDE SEQUENCE [LARGE SCALE GENOMIC DNA]</scope>
    <source>
        <strain evidence="2 3">68-887.2</strain>
    </source>
</reference>
<feature type="compositionally biased region" description="Basic residues" evidence="1">
    <location>
        <begin position="224"/>
        <end position="239"/>
    </location>
</feature>
<comment type="caution">
    <text evidence="2">The sequence shown here is derived from an EMBL/GenBank/DDBJ whole genome shotgun (WGS) entry which is preliminary data.</text>
</comment>
<dbReference type="InParanoid" id="A0A1Y2AIN4"/>
<evidence type="ECO:0000313" key="3">
    <source>
        <dbReference type="Proteomes" id="UP000193986"/>
    </source>
</evidence>
<dbReference type="AlphaFoldDB" id="A0A1Y2AIN4"/>
<dbReference type="OrthoDB" id="2564688at2759"/>
<proteinExistence type="predicted"/>
<feature type="region of interest" description="Disordered" evidence="1">
    <location>
        <begin position="64"/>
        <end position="250"/>
    </location>
</feature>
<organism evidence="2 3">
    <name type="scientific">Naematelia encephala</name>
    <dbReference type="NCBI Taxonomy" id="71784"/>
    <lineage>
        <taxon>Eukaryota</taxon>
        <taxon>Fungi</taxon>
        <taxon>Dikarya</taxon>
        <taxon>Basidiomycota</taxon>
        <taxon>Agaricomycotina</taxon>
        <taxon>Tremellomycetes</taxon>
        <taxon>Tremellales</taxon>
        <taxon>Naemateliaceae</taxon>
        <taxon>Naematelia</taxon>
    </lineage>
</organism>
<accession>A0A1Y2AIN4</accession>
<protein>
    <submittedName>
        <fullName evidence="2">Uncharacterized protein</fullName>
    </submittedName>
</protein>
<feature type="compositionally biased region" description="Low complexity" evidence="1">
    <location>
        <begin position="93"/>
        <end position="112"/>
    </location>
</feature>
<feature type="compositionally biased region" description="Low complexity" evidence="1">
    <location>
        <begin position="194"/>
        <end position="205"/>
    </location>
</feature>
<sequence length="317" mass="34043">MEEEGDGSVDEMGQKQTIKLVFPPSETYQSLAPPLPPAASNKGSIRALRDKLSTLTSSRKLLARTGAPNKRRLEPVVVPPPSAPEWIRPRAVSPTSQLSPPLQPHLFFHPTPSATSIHGVLGRTESESGSDYGSDDDVKNSSHMRLPTIPSTAEKLSESYTAVPRKSPRTKGVKRVQTLGGMSKDISPVKVKRSSTAAAATTPSAGLRRSIAIPDLSSPERIRVSKRKSTATSPRKSRVQRKEERARDKVESILQASWSDRALQSPPLQESRSIQGQLDAAAGQGWVAGVGMNSPGVEEAAGAGIEQRLGMLKRLEG</sequence>
<dbReference type="Proteomes" id="UP000193986">
    <property type="component" value="Unassembled WGS sequence"/>
</dbReference>
<gene>
    <name evidence="2" type="ORF">BCR39DRAFT_562320</name>
</gene>
<feature type="compositionally biased region" description="Polar residues" evidence="1">
    <location>
        <begin position="266"/>
        <end position="276"/>
    </location>
</feature>
<evidence type="ECO:0000256" key="1">
    <source>
        <dbReference type="SAM" id="MobiDB-lite"/>
    </source>
</evidence>
<feature type="compositionally biased region" description="Basic and acidic residues" evidence="1">
    <location>
        <begin position="240"/>
        <end position="250"/>
    </location>
</feature>
<keyword evidence="3" id="KW-1185">Reference proteome</keyword>